<keyword evidence="7" id="KW-0496">Mitochondrion</keyword>
<keyword evidence="5" id="KW-0809">Transit peptide</keyword>
<protein>
    <recommendedName>
        <fullName evidence="12">Membrane insertase YidC/Oxa/ALB C-terminal domain-containing protein</fullName>
    </recommendedName>
</protein>
<evidence type="ECO:0000256" key="4">
    <source>
        <dbReference type="ARBA" id="ARBA00022792"/>
    </source>
</evidence>
<evidence type="ECO:0000313" key="13">
    <source>
        <dbReference type="EMBL" id="KAK0510802.1"/>
    </source>
</evidence>
<feature type="transmembrane region" description="Helical" evidence="11">
    <location>
        <begin position="311"/>
        <end position="341"/>
    </location>
</feature>
<dbReference type="GO" id="GO:0032979">
    <property type="term" value="P:protein insertion into mitochondrial inner membrane from matrix"/>
    <property type="evidence" value="ECO:0007669"/>
    <property type="project" value="TreeGrafter"/>
</dbReference>
<evidence type="ECO:0000256" key="2">
    <source>
        <dbReference type="ARBA" id="ARBA00009877"/>
    </source>
</evidence>
<feature type="region of interest" description="Disordered" evidence="10">
    <location>
        <begin position="377"/>
        <end position="465"/>
    </location>
</feature>
<comment type="subcellular location">
    <subcellularLocation>
        <location evidence="9">Membrane</location>
        <topology evidence="9">Multi-pass membrane protein</topology>
    </subcellularLocation>
    <subcellularLocation>
        <location evidence="1">Mitochondrion inner membrane</location>
        <topology evidence="1">Multi-pass membrane protein</topology>
    </subcellularLocation>
</comment>
<keyword evidence="3 9" id="KW-0812">Transmembrane</keyword>
<evidence type="ECO:0000313" key="14">
    <source>
        <dbReference type="Proteomes" id="UP001166286"/>
    </source>
</evidence>
<dbReference type="Proteomes" id="UP001166286">
    <property type="component" value="Unassembled WGS sequence"/>
</dbReference>
<dbReference type="Pfam" id="PF02096">
    <property type="entry name" value="60KD_IMP"/>
    <property type="match status" value="1"/>
</dbReference>
<dbReference type="CDD" id="cd20069">
    <property type="entry name" value="5TM_Oxa1-like"/>
    <property type="match status" value="1"/>
</dbReference>
<sequence>MIQARFLQRSSHRLKCSHTDFTASRKFSRNFSSTLNRTPTSSKLPSQSFLRPHIICLHRQLKSPLAGRLVLRFASNEATATPVAEFVPDYATPQNIKQDFSGASLDKVLDQLPAAVQEYPGWLKDIGLDYGWGTTALFERLLEYVHIYTGTPWWGSTLIVILIIRTLLLKLYFDSADTMARYKLIKPLEAPLQERYKEALRTKDPTETRKIWAEMSALRKSAGMVLWKQFVPLIQIPISFSLFRLMRGMSTLPVPGFETGGFLWVKDLTISDPYYIMPIVQTAALYKTLALGGETGSNIDTNSTFQKYFKIFLPGISGAVVCFWPAGMQLVFCITAIFSLVQSRLLRSNDFRKFMGIQQLGQETKTSQASSYKGTITKYQPPGATSTAKPQKGSSGFLSDMWKQANKRMEDRQKPTGRRTAAELKHAKAYDERRKREIALEREAEEAERAEREEWENKNKRRQRR</sequence>
<dbReference type="PANTHER" id="PTHR12428">
    <property type="entry name" value="OXA1"/>
    <property type="match status" value="1"/>
</dbReference>
<comment type="caution">
    <text evidence="13">The sequence shown here is derived from an EMBL/GenBank/DDBJ whole genome shotgun (WGS) entry which is preliminary data.</text>
</comment>
<feature type="transmembrane region" description="Helical" evidence="11">
    <location>
        <begin position="153"/>
        <end position="173"/>
    </location>
</feature>
<evidence type="ECO:0000256" key="5">
    <source>
        <dbReference type="ARBA" id="ARBA00022946"/>
    </source>
</evidence>
<feature type="domain" description="Membrane insertase YidC/Oxa/ALB C-terminal" evidence="12">
    <location>
        <begin position="154"/>
        <end position="346"/>
    </location>
</feature>
<accession>A0AA39QWZ5</accession>
<evidence type="ECO:0000256" key="8">
    <source>
        <dbReference type="ARBA" id="ARBA00023136"/>
    </source>
</evidence>
<evidence type="ECO:0000256" key="6">
    <source>
        <dbReference type="ARBA" id="ARBA00022989"/>
    </source>
</evidence>
<evidence type="ECO:0000259" key="12">
    <source>
        <dbReference type="Pfam" id="PF02096"/>
    </source>
</evidence>
<keyword evidence="8 11" id="KW-0472">Membrane</keyword>
<feature type="compositionally biased region" description="Polar residues" evidence="10">
    <location>
        <begin position="377"/>
        <end position="397"/>
    </location>
</feature>
<dbReference type="AlphaFoldDB" id="A0AA39QWZ5"/>
<keyword evidence="4" id="KW-0999">Mitochondrion inner membrane</keyword>
<evidence type="ECO:0000256" key="7">
    <source>
        <dbReference type="ARBA" id="ARBA00023128"/>
    </source>
</evidence>
<dbReference type="EMBL" id="JAFEKC020000015">
    <property type="protein sequence ID" value="KAK0510802.1"/>
    <property type="molecule type" value="Genomic_DNA"/>
</dbReference>
<reference evidence="13" key="1">
    <citation type="submission" date="2023-03" db="EMBL/GenBank/DDBJ databases">
        <title>Complete genome of Cladonia borealis.</title>
        <authorList>
            <person name="Park H."/>
        </authorList>
    </citation>
    <scope>NUCLEOTIDE SEQUENCE</scope>
    <source>
        <strain evidence="13">ANT050790</strain>
    </source>
</reference>
<keyword evidence="14" id="KW-1185">Reference proteome</keyword>
<dbReference type="GO" id="GO:0005743">
    <property type="term" value="C:mitochondrial inner membrane"/>
    <property type="evidence" value="ECO:0007669"/>
    <property type="project" value="UniProtKB-SubCell"/>
</dbReference>
<proteinExistence type="inferred from homology"/>
<evidence type="ECO:0000256" key="1">
    <source>
        <dbReference type="ARBA" id="ARBA00004448"/>
    </source>
</evidence>
<evidence type="ECO:0000256" key="11">
    <source>
        <dbReference type="SAM" id="Phobius"/>
    </source>
</evidence>
<gene>
    <name evidence="13" type="ORF">JMJ35_007234</name>
</gene>
<dbReference type="GO" id="GO:0032977">
    <property type="term" value="F:membrane insertase activity"/>
    <property type="evidence" value="ECO:0007669"/>
    <property type="project" value="InterPro"/>
</dbReference>
<evidence type="ECO:0000256" key="10">
    <source>
        <dbReference type="SAM" id="MobiDB-lite"/>
    </source>
</evidence>
<dbReference type="InterPro" id="IPR028055">
    <property type="entry name" value="YidC/Oxa/ALB_C"/>
</dbReference>
<dbReference type="PANTHER" id="PTHR12428:SF66">
    <property type="entry name" value="MITOCHONDRIAL INNER MEMBRANE PROTEIN OXA1L"/>
    <property type="match status" value="1"/>
</dbReference>
<feature type="compositionally biased region" description="Basic and acidic residues" evidence="10">
    <location>
        <begin position="407"/>
        <end position="458"/>
    </location>
</feature>
<name>A0AA39QWZ5_9LECA</name>
<evidence type="ECO:0000256" key="9">
    <source>
        <dbReference type="RuleBase" id="RU003945"/>
    </source>
</evidence>
<keyword evidence="6 11" id="KW-1133">Transmembrane helix</keyword>
<organism evidence="13 14">
    <name type="scientific">Cladonia borealis</name>
    <dbReference type="NCBI Taxonomy" id="184061"/>
    <lineage>
        <taxon>Eukaryota</taxon>
        <taxon>Fungi</taxon>
        <taxon>Dikarya</taxon>
        <taxon>Ascomycota</taxon>
        <taxon>Pezizomycotina</taxon>
        <taxon>Lecanoromycetes</taxon>
        <taxon>OSLEUM clade</taxon>
        <taxon>Lecanoromycetidae</taxon>
        <taxon>Lecanorales</taxon>
        <taxon>Lecanorineae</taxon>
        <taxon>Cladoniaceae</taxon>
        <taxon>Cladonia</taxon>
    </lineage>
</organism>
<dbReference type="InterPro" id="IPR001708">
    <property type="entry name" value="YidC/ALB3/OXA1/COX18"/>
</dbReference>
<evidence type="ECO:0000256" key="3">
    <source>
        <dbReference type="ARBA" id="ARBA00022692"/>
    </source>
</evidence>
<comment type="similarity">
    <text evidence="2 9">Belongs to the OXA1/ALB3/YidC family.</text>
</comment>